<gene>
    <name evidence="1" type="ORF">RPERSI_LOCUS16749</name>
</gene>
<protein>
    <submittedName>
        <fullName evidence="1">35076_t:CDS:1</fullName>
    </submittedName>
</protein>
<accession>A0ACA9R2K2</accession>
<evidence type="ECO:0000313" key="2">
    <source>
        <dbReference type="Proteomes" id="UP000789920"/>
    </source>
</evidence>
<name>A0ACA9R2K2_9GLOM</name>
<reference evidence="1" key="1">
    <citation type="submission" date="2021-06" db="EMBL/GenBank/DDBJ databases">
        <authorList>
            <person name="Kallberg Y."/>
            <person name="Tangrot J."/>
            <person name="Rosling A."/>
        </authorList>
    </citation>
    <scope>NUCLEOTIDE SEQUENCE</scope>
    <source>
        <strain evidence="1">MA461A</strain>
    </source>
</reference>
<dbReference type="EMBL" id="CAJVQC010041847">
    <property type="protein sequence ID" value="CAG8773937.1"/>
    <property type="molecule type" value="Genomic_DNA"/>
</dbReference>
<sequence length="58" mass="6566">LPGLDTDDAVGIGLGDGSTDCRRCWDHTFITELFIYLCQDRNEIKIWCNGITKYTRGV</sequence>
<feature type="non-terminal residue" evidence="1">
    <location>
        <position position="1"/>
    </location>
</feature>
<comment type="caution">
    <text evidence="1">The sequence shown here is derived from an EMBL/GenBank/DDBJ whole genome shotgun (WGS) entry which is preliminary data.</text>
</comment>
<keyword evidence="2" id="KW-1185">Reference proteome</keyword>
<organism evidence="1 2">
    <name type="scientific">Racocetra persica</name>
    <dbReference type="NCBI Taxonomy" id="160502"/>
    <lineage>
        <taxon>Eukaryota</taxon>
        <taxon>Fungi</taxon>
        <taxon>Fungi incertae sedis</taxon>
        <taxon>Mucoromycota</taxon>
        <taxon>Glomeromycotina</taxon>
        <taxon>Glomeromycetes</taxon>
        <taxon>Diversisporales</taxon>
        <taxon>Gigasporaceae</taxon>
        <taxon>Racocetra</taxon>
    </lineage>
</organism>
<dbReference type="Proteomes" id="UP000789920">
    <property type="component" value="Unassembled WGS sequence"/>
</dbReference>
<proteinExistence type="predicted"/>
<evidence type="ECO:0000313" key="1">
    <source>
        <dbReference type="EMBL" id="CAG8773937.1"/>
    </source>
</evidence>